<dbReference type="Pfam" id="PF02601">
    <property type="entry name" value="Exonuc_VII_L"/>
    <property type="match status" value="1"/>
</dbReference>
<organism evidence="9 10">
    <name type="scientific">Candidatus Magnetaquiglobus chichijimensis</name>
    <dbReference type="NCBI Taxonomy" id="3141448"/>
    <lineage>
        <taxon>Bacteria</taxon>
        <taxon>Pseudomonadati</taxon>
        <taxon>Pseudomonadota</taxon>
        <taxon>Magnetococcia</taxon>
        <taxon>Magnetococcales</taxon>
        <taxon>Candidatus Magnetaquicoccaceae</taxon>
        <taxon>Candidatus Magnetaquiglobus</taxon>
    </lineage>
</organism>
<keyword evidence="4 5" id="KW-0269">Exonuclease</keyword>
<comment type="similarity">
    <text evidence="5 6">Belongs to the XseA family.</text>
</comment>
<dbReference type="Proteomes" id="UP001628193">
    <property type="component" value="Unassembled WGS sequence"/>
</dbReference>
<dbReference type="CDD" id="cd04489">
    <property type="entry name" value="ExoVII_LU_OBF"/>
    <property type="match status" value="1"/>
</dbReference>
<feature type="domain" description="OB-fold nucleic acid binding" evidence="8">
    <location>
        <begin position="9"/>
        <end position="101"/>
    </location>
</feature>
<accession>A0ABQ0C659</accession>
<protein>
    <recommendedName>
        <fullName evidence="5">Exodeoxyribonuclease 7 large subunit</fullName>
        <ecNumber evidence="5">3.1.11.6</ecNumber>
    </recommendedName>
    <alternativeName>
        <fullName evidence="5">Exodeoxyribonuclease VII large subunit</fullName>
        <shortName evidence="5">Exonuclease VII large subunit</shortName>
    </alternativeName>
</protein>
<name>A0ABQ0C659_9PROT</name>
<reference evidence="9 10" key="1">
    <citation type="submission" date="2024-05" db="EMBL/GenBank/DDBJ databases">
        <authorList>
            <consortium name="Candidatus Magnetaquicoccaceae bacterium FCR-1 genome sequencing consortium"/>
            <person name="Shimoshige H."/>
            <person name="Shimamura S."/>
            <person name="Taoka A."/>
            <person name="Kobayashi H."/>
            <person name="Maekawa T."/>
        </authorList>
    </citation>
    <scope>NUCLEOTIDE SEQUENCE [LARGE SCALE GENOMIC DNA]</scope>
    <source>
        <strain evidence="9 10">FCR-1</strain>
    </source>
</reference>
<dbReference type="RefSeq" id="WP_420904089.1">
    <property type="nucleotide sequence ID" value="NZ_BAAFGK010000002.1"/>
</dbReference>
<evidence type="ECO:0000259" key="8">
    <source>
        <dbReference type="Pfam" id="PF13742"/>
    </source>
</evidence>
<comment type="caution">
    <text evidence="9">The sequence shown here is derived from an EMBL/GenBank/DDBJ whole genome shotgun (WGS) entry which is preliminary data.</text>
</comment>
<dbReference type="EC" id="3.1.11.6" evidence="5"/>
<dbReference type="HAMAP" id="MF_00378">
    <property type="entry name" value="Exonuc_7_L"/>
    <property type="match status" value="1"/>
</dbReference>
<dbReference type="EMBL" id="BAAFGK010000002">
    <property type="protein sequence ID" value="GAB0056379.1"/>
    <property type="molecule type" value="Genomic_DNA"/>
</dbReference>
<keyword evidence="2 5" id="KW-0540">Nuclease</keyword>
<dbReference type="InterPro" id="IPR025824">
    <property type="entry name" value="OB-fold_nuc-bd_dom"/>
</dbReference>
<gene>
    <name evidence="5 9" type="primary">xseA</name>
    <name evidence="9" type="ORF">SIID45300_00685</name>
</gene>
<evidence type="ECO:0000256" key="4">
    <source>
        <dbReference type="ARBA" id="ARBA00022839"/>
    </source>
</evidence>
<dbReference type="NCBIfam" id="TIGR00237">
    <property type="entry name" value="xseA"/>
    <property type="match status" value="1"/>
</dbReference>
<dbReference type="PANTHER" id="PTHR30008:SF0">
    <property type="entry name" value="EXODEOXYRIBONUCLEASE 7 LARGE SUBUNIT"/>
    <property type="match status" value="1"/>
</dbReference>
<feature type="domain" description="Exonuclease VII large subunit C-terminal" evidence="7">
    <location>
        <begin position="125"/>
        <end position="437"/>
    </location>
</feature>
<evidence type="ECO:0000259" key="7">
    <source>
        <dbReference type="Pfam" id="PF02601"/>
    </source>
</evidence>
<evidence type="ECO:0000256" key="1">
    <source>
        <dbReference type="ARBA" id="ARBA00022490"/>
    </source>
</evidence>
<sequence length="441" mass="48455">MDALPKRPLSVSQLNEEIRALLEEGYPYLQVRGEIADWKPAPSGHVYFALIDPQARIRAVIWKTTRLRIPTLPRSGDAVVVTGRISVYPPRGEYQLVVEGIKSDGAGDERERLLALHARLSAEGLFAPARKRALPLLPRAIGVVTSASGAAIHDITRTLARRFPGFCLLLAHARVQGAGADEEIARALRRLAADGRAEVILCGRGGGSADDLAAFNSEIVVRAIADSPVPVISAVGHEIDVTLADLVADARASTPTAAAELAMAEKSLLVERLSRLRERLALAMRGVLRSRREKGVALASRLTHPRRRIDQDRLRCDALQERLHGAMRMVLARWDKEVAFRAERLNQWGRGRPLALRVARLVYLEQLLIRRMRQELALHRERARLAEVRLLAISPLGVLARGYALVRDEQGGLARRAGAYPAGSRLRVTLAEGELRVVVTG</sequence>
<comment type="subcellular location">
    <subcellularLocation>
        <location evidence="5 6">Cytoplasm</location>
    </subcellularLocation>
</comment>
<keyword evidence="3 5" id="KW-0378">Hydrolase</keyword>
<evidence type="ECO:0000256" key="6">
    <source>
        <dbReference type="RuleBase" id="RU004355"/>
    </source>
</evidence>
<dbReference type="GO" id="GO:0008855">
    <property type="term" value="F:exodeoxyribonuclease VII activity"/>
    <property type="evidence" value="ECO:0007669"/>
    <property type="project" value="UniProtKB-EC"/>
</dbReference>
<evidence type="ECO:0000313" key="10">
    <source>
        <dbReference type="Proteomes" id="UP001628193"/>
    </source>
</evidence>
<dbReference type="InterPro" id="IPR003753">
    <property type="entry name" value="Exonuc_VII_L"/>
</dbReference>
<evidence type="ECO:0000256" key="3">
    <source>
        <dbReference type="ARBA" id="ARBA00022801"/>
    </source>
</evidence>
<evidence type="ECO:0000256" key="5">
    <source>
        <dbReference type="HAMAP-Rule" id="MF_00378"/>
    </source>
</evidence>
<proteinExistence type="inferred from homology"/>
<dbReference type="Pfam" id="PF13742">
    <property type="entry name" value="tRNA_anti_2"/>
    <property type="match status" value="1"/>
</dbReference>
<comment type="catalytic activity">
    <reaction evidence="5 6">
        <text>Exonucleolytic cleavage in either 5'- to 3'- or 3'- to 5'-direction to yield nucleoside 5'-phosphates.</text>
        <dbReference type="EC" id="3.1.11.6"/>
    </reaction>
</comment>
<evidence type="ECO:0000256" key="2">
    <source>
        <dbReference type="ARBA" id="ARBA00022722"/>
    </source>
</evidence>
<keyword evidence="10" id="KW-1185">Reference proteome</keyword>
<dbReference type="PANTHER" id="PTHR30008">
    <property type="entry name" value="EXODEOXYRIBONUCLEASE 7 LARGE SUBUNIT"/>
    <property type="match status" value="1"/>
</dbReference>
<comment type="subunit">
    <text evidence="5">Heterooligomer composed of large and small subunits.</text>
</comment>
<keyword evidence="1 5" id="KW-0963">Cytoplasm</keyword>
<comment type="function">
    <text evidence="5">Bidirectionally degrades single-stranded DNA into large acid-insoluble oligonucleotides, which are then degraded further into small acid-soluble oligonucleotides.</text>
</comment>
<reference evidence="9 10" key="2">
    <citation type="submission" date="2024-09" db="EMBL/GenBank/DDBJ databases">
        <title>Draft genome sequence of Candidatus Magnetaquicoccaceae bacterium FCR-1.</title>
        <authorList>
            <person name="Shimoshige H."/>
            <person name="Shimamura S."/>
            <person name="Taoka A."/>
            <person name="Kobayashi H."/>
            <person name="Maekawa T."/>
        </authorList>
    </citation>
    <scope>NUCLEOTIDE SEQUENCE [LARGE SCALE GENOMIC DNA]</scope>
    <source>
        <strain evidence="9 10">FCR-1</strain>
    </source>
</reference>
<evidence type="ECO:0000313" key="9">
    <source>
        <dbReference type="EMBL" id="GAB0056379.1"/>
    </source>
</evidence>
<dbReference type="InterPro" id="IPR020579">
    <property type="entry name" value="Exonuc_VII_lsu_C"/>
</dbReference>